<dbReference type="Pfam" id="PF01613">
    <property type="entry name" value="Flavin_Reduct"/>
    <property type="match status" value="1"/>
</dbReference>
<dbReference type="AlphaFoldDB" id="A0A562RHI4"/>
<dbReference type="InterPro" id="IPR002563">
    <property type="entry name" value="Flavin_Rdtase-like_dom"/>
</dbReference>
<gene>
    <name evidence="4" type="ORF">IQ16_04499</name>
</gene>
<comment type="similarity">
    <text evidence="1">Belongs to the non-flavoprotein flavin reductase family.</text>
</comment>
<dbReference type="PANTHER" id="PTHR30466">
    <property type="entry name" value="FLAVIN REDUCTASE"/>
    <property type="match status" value="1"/>
</dbReference>
<dbReference type="SMART" id="SM00903">
    <property type="entry name" value="Flavin_Reduct"/>
    <property type="match status" value="1"/>
</dbReference>
<dbReference type="Proteomes" id="UP000316291">
    <property type="component" value="Unassembled WGS sequence"/>
</dbReference>
<evidence type="ECO:0000259" key="3">
    <source>
        <dbReference type="SMART" id="SM00903"/>
    </source>
</evidence>
<dbReference type="Gene3D" id="2.30.110.10">
    <property type="entry name" value="Electron Transport, Fmn-binding Protein, Chain A"/>
    <property type="match status" value="1"/>
</dbReference>
<reference evidence="4 5" key="1">
    <citation type="journal article" date="2015" name="Stand. Genomic Sci.">
        <title>Genomic Encyclopedia of Bacterial and Archaeal Type Strains, Phase III: the genomes of soil and plant-associated and newly described type strains.</title>
        <authorList>
            <person name="Whitman W.B."/>
            <person name="Woyke T."/>
            <person name="Klenk H.P."/>
            <person name="Zhou Y."/>
            <person name="Lilburn T.G."/>
            <person name="Beck B.J."/>
            <person name="De Vos P."/>
            <person name="Vandamme P."/>
            <person name="Eisen J.A."/>
            <person name="Garrity G."/>
            <person name="Hugenholtz P."/>
            <person name="Kyrpides N.C."/>
        </authorList>
    </citation>
    <scope>NUCLEOTIDE SEQUENCE [LARGE SCALE GENOMIC DNA]</scope>
    <source>
        <strain evidence="4 5">CGMCC 1.10948</strain>
    </source>
</reference>
<protein>
    <submittedName>
        <fullName evidence="4">Flavin reductase</fullName>
    </submittedName>
</protein>
<dbReference type="GO" id="GO:0042602">
    <property type="term" value="F:riboflavin reductase (NADPH) activity"/>
    <property type="evidence" value="ECO:0007669"/>
    <property type="project" value="TreeGrafter"/>
</dbReference>
<evidence type="ECO:0000313" key="4">
    <source>
        <dbReference type="EMBL" id="TWI67974.1"/>
    </source>
</evidence>
<proteinExistence type="inferred from homology"/>
<feature type="domain" description="Flavin reductase like" evidence="3">
    <location>
        <begin position="27"/>
        <end position="173"/>
    </location>
</feature>
<accession>A0A562RHI4</accession>
<dbReference type="RefSeq" id="WP_018644738.1">
    <property type="nucleotide sequence ID" value="NZ_VLLA01000011.1"/>
</dbReference>
<keyword evidence="2" id="KW-0560">Oxidoreductase</keyword>
<dbReference type="InterPro" id="IPR012349">
    <property type="entry name" value="Split_barrel_FMN-bd"/>
</dbReference>
<dbReference type="PANTHER" id="PTHR30466:SF11">
    <property type="entry name" value="FLAVIN-DEPENDENT MONOOXYGENASE, REDUCTASE SUBUNIT HSAB"/>
    <property type="match status" value="1"/>
</dbReference>
<dbReference type="GO" id="GO:0010181">
    <property type="term" value="F:FMN binding"/>
    <property type="evidence" value="ECO:0007669"/>
    <property type="project" value="InterPro"/>
</dbReference>
<sequence length="178" mass="19166">MMNETVMDRSEPAFDAMSRADAFKSGMRRFASGVALITSAAAGQRAGLVATAISSVSTAPPTLLICINRNASAHDVIDRSGVYAVNLLAAADLELVDVFSKSLRRAERFTSGDWRTQITGAPVLASALAAFDCKVVQRLAYETHTIFLGEVLQVGHAEQDVDPLLYMDSAFRRLERAA</sequence>
<name>A0A562RHI4_9BRAD</name>
<organism evidence="4 5">
    <name type="scientific">Bradyrhizobium huanghuaihaiense</name>
    <dbReference type="NCBI Taxonomy" id="990078"/>
    <lineage>
        <taxon>Bacteria</taxon>
        <taxon>Pseudomonadati</taxon>
        <taxon>Pseudomonadota</taxon>
        <taxon>Alphaproteobacteria</taxon>
        <taxon>Hyphomicrobiales</taxon>
        <taxon>Nitrobacteraceae</taxon>
        <taxon>Bradyrhizobium</taxon>
    </lineage>
</organism>
<dbReference type="SUPFAM" id="SSF50475">
    <property type="entry name" value="FMN-binding split barrel"/>
    <property type="match status" value="1"/>
</dbReference>
<evidence type="ECO:0000256" key="2">
    <source>
        <dbReference type="ARBA" id="ARBA00023002"/>
    </source>
</evidence>
<evidence type="ECO:0000256" key="1">
    <source>
        <dbReference type="ARBA" id="ARBA00008898"/>
    </source>
</evidence>
<evidence type="ECO:0000313" key="5">
    <source>
        <dbReference type="Proteomes" id="UP000316291"/>
    </source>
</evidence>
<dbReference type="EMBL" id="VLLA01000011">
    <property type="protein sequence ID" value="TWI67974.1"/>
    <property type="molecule type" value="Genomic_DNA"/>
</dbReference>
<dbReference type="InterPro" id="IPR050268">
    <property type="entry name" value="NADH-dep_flavin_reductase"/>
</dbReference>
<comment type="caution">
    <text evidence="4">The sequence shown here is derived from an EMBL/GenBank/DDBJ whole genome shotgun (WGS) entry which is preliminary data.</text>
</comment>
<keyword evidence="5" id="KW-1185">Reference proteome</keyword>